<protein>
    <submittedName>
        <fullName evidence="2">Uncharacterized protein</fullName>
    </submittedName>
</protein>
<evidence type="ECO:0000256" key="1">
    <source>
        <dbReference type="SAM" id="MobiDB-lite"/>
    </source>
</evidence>
<dbReference type="EMBL" id="OU892285">
    <property type="protein sequence ID" value="CAG9773836.1"/>
    <property type="molecule type" value="Genomic_DNA"/>
</dbReference>
<feature type="compositionally biased region" description="Low complexity" evidence="1">
    <location>
        <begin position="211"/>
        <end position="221"/>
    </location>
</feature>
<name>A0A9N9N289_9CUCU</name>
<evidence type="ECO:0000313" key="2">
    <source>
        <dbReference type="EMBL" id="CAG9773836.1"/>
    </source>
</evidence>
<feature type="region of interest" description="Disordered" evidence="1">
    <location>
        <begin position="56"/>
        <end position="278"/>
    </location>
</feature>
<feature type="compositionally biased region" description="Low complexity" evidence="1">
    <location>
        <begin position="153"/>
        <end position="162"/>
    </location>
</feature>
<dbReference type="AlphaFoldDB" id="A0A9N9N289"/>
<feature type="compositionally biased region" description="Basic and acidic residues" evidence="1">
    <location>
        <begin position="107"/>
        <end position="118"/>
    </location>
</feature>
<organism evidence="2 3">
    <name type="scientific">Ceutorhynchus assimilis</name>
    <name type="common">cabbage seed weevil</name>
    <dbReference type="NCBI Taxonomy" id="467358"/>
    <lineage>
        <taxon>Eukaryota</taxon>
        <taxon>Metazoa</taxon>
        <taxon>Ecdysozoa</taxon>
        <taxon>Arthropoda</taxon>
        <taxon>Hexapoda</taxon>
        <taxon>Insecta</taxon>
        <taxon>Pterygota</taxon>
        <taxon>Neoptera</taxon>
        <taxon>Endopterygota</taxon>
        <taxon>Coleoptera</taxon>
        <taxon>Polyphaga</taxon>
        <taxon>Cucujiformia</taxon>
        <taxon>Curculionidae</taxon>
        <taxon>Ceutorhynchinae</taxon>
        <taxon>Ceutorhynchus</taxon>
    </lineage>
</organism>
<evidence type="ECO:0000313" key="3">
    <source>
        <dbReference type="Proteomes" id="UP001152799"/>
    </source>
</evidence>
<reference evidence="2" key="1">
    <citation type="submission" date="2022-01" db="EMBL/GenBank/DDBJ databases">
        <authorList>
            <person name="King R."/>
        </authorList>
    </citation>
    <scope>NUCLEOTIDE SEQUENCE</scope>
</reference>
<accession>A0A9N9N289</accession>
<feature type="compositionally biased region" description="Basic and acidic residues" evidence="1">
    <location>
        <begin position="261"/>
        <end position="270"/>
    </location>
</feature>
<dbReference type="Proteomes" id="UP001152799">
    <property type="component" value="Chromosome 9"/>
</dbReference>
<proteinExistence type="predicted"/>
<keyword evidence="3" id="KW-1185">Reference proteome</keyword>
<feature type="compositionally biased region" description="Basic and acidic residues" evidence="1">
    <location>
        <begin position="126"/>
        <end position="142"/>
    </location>
</feature>
<gene>
    <name evidence="2" type="ORF">CEUTPL_LOCUS14222</name>
</gene>
<sequence length="845" mass="95935">MEDDETWSQITELLDLAQGETTKTNSIAEPLNNPNDSEKELLVSLLELPDSQEIKNMSRITQKNELFGSDSSDEEESIAAVQQHIKNFQMDKKSNFLDCGRSTPKPNSDKLPTKKSDKSTPSNKLPAKDNDKSITSRDKLPKENPSNPKTNGQLKDLSQSKSKQSDKKIIIKLSQATSSTPIKWRIPLKSAKDASQSKSVALSSKDKSSKDSTFSSNNKKSVALSQKDKDAKSSTKKNQSNGATTSSNKEKTTNSTKKRSSPVEKDEGNKKIPKLVLKPRKRLLSTDKNRNLASYYYKKRKSTDNKSEPSKVRKLHFKRIYPPLSFSRVTEIPSSQEEMCSPLFRNDFLEFASWQTQELYLHRASVSHPLQIFNDSEIEKNIDPDSVEVKRENLKSEIDDDIQYVSTYPNPDASSSTKNIKTDPIDVANIINIDDDDNVASRNMSIKTDQSIVIDVNAVANNTDNKNITKEEIEYMVKTIADTVLHKVFENRRPSTDDVIVPKPPPPPPPMPNIPTFRPRFSVKSASNLFPIWKPALGRLTRPSCFLRKTPSLLLRATSQQKSNPVTTLVAPTISHQNQNENIMASTIYNIPSADFTKLVELFASYISQMPQSSGRSNLANQSWKSKDCQLSIRLWEDLNRLPIKNLTNLDEAVAYIIEKVYEILRTSSNILNQFTSKDLLFKSMYRLFRADLNIYDSIPITKTLKDRCVAELYIAKGKDMMKNLQGTFTNDNLSILKRQIEFHNSTNLWIWNYQNQQNREVTIRAPLYVHPNAARPQQYTSPVSLNATDQQVEDDPFFDSFLTDDATRIDNFIFAEPVEPNERDGDNNVSIYDDLCIKVFYSNY</sequence>